<evidence type="ECO:0000313" key="2">
    <source>
        <dbReference type="Proteomes" id="UP000054928"/>
    </source>
</evidence>
<organism evidence="1 2">
    <name type="scientific">Plasmopara halstedii</name>
    <name type="common">Downy mildew of sunflower</name>
    <dbReference type="NCBI Taxonomy" id="4781"/>
    <lineage>
        <taxon>Eukaryota</taxon>
        <taxon>Sar</taxon>
        <taxon>Stramenopiles</taxon>
        <taxon>Oomycota</taxon>
        <taxon>Peronosporomycetes</taxon>
        <taxon>Peronosporales</taxon>
        <taxon>Peronosporaceae</taxon>
        <taxon>Plasmopara</taxon>
    </lineage>
</organism>
<proteinExistence type="predicted"/>
<accession>A0A0P1ADZ1</accession>
<protein>
    <submittedName>
        <fullName evidence="1">Uncharacterized protein</fullName>
    </submittedName>
</protein>
<reference evidence="2" key="1">
    <citation type="submission" date="2014-09" db="EMBL/GenBank/DDBJ databases">
        <authorList>
            <person name="Sharma Rahul"/>
            <person name="Thines Marco"/>
        </authorList>
    </citation>
    <scope>NUCLEOTIDE SEQUENCE [LARGE SCALE GENOMIC DNA]</scope>
</reference>
<dbReference type="EMBL" id="CCYD01000349">
    <property type="protein sequence ID" value="CEG39045.1"/>
    <property type="molecule type" value="Genomic_DNA"/>
</dbReference>
<name>A0A0P1ADZ1_PLAHL</name>
<keyword evidence="2" id="KW-1185">Reference proteome</keyword>
<sequence length="62" mass="6941">MPTHTLTTINAEKEKIDEERIGEHVNVQSSALQHLQQNGKVTAEEAQKLEQEWSAGLPFNKG</sequence>
<dbReference type="Proteomes" id="UP000054928">
    <property type="component" value="Unassembled WGS sequence"/>
</dbReference>
<evidence type="ECO:0000313" key="1">
    <source>
        <dbReference type="EMBL" id="CEG39045.1"/>
    </source>
</evidence>
<dbReference type="RefSeq" id="XP_024575414.1">
    <property type="nucleotide sequence ID" value="XM_024724549.1"/>
</dbReference>
<dbReference type="AlphaFoldDB" id="A0A0P1ADZ1"/>
<dbReference type="GeneID" id="36404164"/>